<reference evidence="1 2" key="1">
    <citation type="journal article" date="2011" name="Front. Microbiol.">
        <title>Two Strains of Crocosphaera watsonii with Highly Conserved Genomes are Distinguished by Strain-Specific Features.</title>
        <authorList>
            <person name="Bench S.R."/>
            <person name="Ilikchyan I.N."/>
            <person name="Tripp H.J."/>
            <person name="Zehr J.P."/>
        </authorList>
    </citation>
    <scope>NUCLEOTIDE SEQUENCE [LARGE SCALE GENOMIC DNA]</scope>
    <source>
        <strain evidence="1 2">WH 0003</strain>
    </source>
</reference>
<sequence>MKIETLDLNTLYEQEYDQWLEETVKILKNRQLDQLDYDNLIEELETLGRSEKNAVKSLLLQVIIHLLLLQFWTEEKERNSNHWSAEIITFRVQLEDRLTTNLRNYLRSELDKIYQNACLIVNKKVQLTNLPDRCPYSLEELLQKDWFPE</sequence>
<dbReference type="Proteomes" id="UP000003477">
    <property type="component" value="Unassembled WGS sequence"/>
</dbReference>
<proteinExistence type="predicted"/>
<comment type="caution">
    <text evidence="1">The sequence shown here is derived from an EMBL/GenBank/DDBJ whole genome shotgun (WGS) entry which is preliminary data.</text>
</comment>
<dbReference type="InterPro" id="IPR002636">
    <property type="entry name" value="DUF29"/>
</dbReference>
<dbReference type="Gene3D" id="1.20.1220.20">
    <property type="entry name" value="Uncharcterised protein PF01724"/>
    <property type="match status" value="1"/>
</dbReference>
<protein>
    <recommendedName>
        <fullName evidence="3">DUF29 domain-containing protein</fullName>
    </recommendedName>
</protein>
<dbReference type="GeneID" id="88765468"/>
<evidence type="ECO:0000313" key="2">
    <source>
        <dbReference type="Proteomes" id="UP000003477"/>
    </source>
</evidence>
<dbReference type="PATRIC" id="fig|423471.3.peg.1591"/>
<evidence type="ECO:0008006" key="3">
    <source>
        <dbReference type="Google" id="ProtNLM"/>
    </source>
</evidence>
<dbReference type="Pfam" id="PF01724">
    <property type="entry name" value="DUF29"/>
    <property type="match status" value="1"/>
</dbReference>
<gene>
    <name evidence="1" type="ORF">CWATWH0003_1701</name>
</gene>
<dbReference type="AlphaFoldDB" id="G5J2G6"/>
<dbReference type="PANTHER" id="PTHR34235">
    <property type="entry name" value="SLR1203 PROTEIN-RELATED"/>
    <property type="match status" value="1"/>
</dbReference>
<evidence type="ECO:0000313" key="1">
    <source>
        <dbReference type="EMBL" id="EHJ13629.1"/>
    </source>
</evidence>
<organism evidence="1 2">
    <name type="scientific">Crocosphaera watsonii WH 0003</name>
    <dbReference type="NCBI Taxonomy" id="423471"/>
    <lineage>
        <taxon>Bacteria</taxon>
        <taxon>Bacillati</taxon>
        <taxon>Cyanobacteriota</taxon>
        <taxon>Cyanophyceae</taxon>
        <taxon>Oscillatoriophycideae</taxon>
        <taxon>Chroococcales</taxon>
        <taxon>Aphanothecaceae</taxon>
        <taxon>Crocosphaera</taxon>
    </lineage>
</organism>
<accession>G5J2G6</accession>
<dbReference type="PANTHER" id="PTHR34235:SF3">
    <property type="entry name" value="SLR1203 PROTEIN"/>
    <property type="match status" value="1"/>
</dbReference>
<dbReference type="RefSeq" id="WP_007310084.1">
    <property type="nucleotide sequence ID" value="NZ_AESD01000258.1"/>
</dbReference>
<name>G5J2G6_CROWT</name>
<dbReference type="EMBL" id="AESD01000258">
    <property type="protein sequence ID" value="EHJ13629.1"/>
    <property type="molecule type" value="Genomic_DNA"/>
</dbReference>